<dbReference type="InterPro" id="IPR027417">
    <property type="entry name" value="P-loop_NTPase"/>
</dbReference>
<dbReference type="GO" id="GO:0005524">
    <property type="term" value="F:ATP binding"/>
    <property type="evidence" value="ECO:0007669"/>
    <property type="project" value="UniProtKB-KW"/>
</dbReference>
<keyword evidence="7 9" id="KW-1133">Transmembrane helix</keyword>
<feature type="domain" description="ABC transmembrane type-1" evidence="11">
    <location>
        <begin position="40"/>
        <end position="346"/>
    </location>
</feature>
<dbReference type="CDD" id="cd18565">
    <property type="entry name" value="ABC_6TM_exporter_like"/>
    <property type="match status" value="1"/>
</dbReference>
<evidence type="ECO:0000313" key="12">
    <source>
        <dbReference type="EMBL" id="ESP86788.1"/>
    </source>
</evidence>
<evidence type="ECO:0000256" key="5">
    <source>
        <dbReference type="ARBA" id="ARBA00022741"/>
    </source>
</evidence>
<dbReference type="Proteomes" id="UP000017840">
    <property type="component" value="Unassembled WGS sequence"/>
</dbReference>
<gene>
    <name evidence="12" type="ORF">K933_16932</name>
</gene>
<sequence>MTGDERHPDISAVYEADSGDSDPIIALMRRYVPGNTGVFAIAVCTTILHQLLTLVPPYLLGVTLDAFFTGQRTTLSLVLVPHAWIPSGTRGQFGLIAGLFVATALATALTQAVQVVTFRWFQQSILHDLRTDAYDATQRLDMAFFETEATGNVMSVLNNDVNQLQEFLLGGLRQSIESTTLLVGLLAFMIGLHWQLTLFSMSFLPVMLGLVYVYQRAIEPRYDERRSAVGELNTHVQNAIGGIETIKTFSTERRESAQHRSHSRAFWEADWRAAKLSGLFYSTRRLLTEVMSLTIVVVGGWWALFGPPLVFSSPLSAGLFVTFLFYGRRLVQESSQIGDLVDTYTDARASTKRVFGLLHYPSRISGSDEAEQLEHVDGRVEYRDVSFTYPGADSPTLECVTFEAEPGEFVGLVGPTGAGKSTVLKLLLRLYDTDEGTITIDGTDVSMTTVGSLRGAIGYVSQDPFLFGGTVRENIAYSDPNADERRVVEAAKRANAHEFIRDLPDGYDTAVGERGVKLSGGQRQRIAIARALLKDPPILILDEATSHVDNQTELLIQESLSDLSASRTTFVIAHQLSTVREADRLLVLRDGRIVESGYHEELVERDGLYASLWEVHTGETTELPEQLRPHGE</sequence>
<dbReference type="InterPro" id="IPR017871">
    <property type="entry name" value="ABC_transporter-like_CS"/>
</dbReference>
<dbReference type="Pfam" id="PF00664">
    <property type="entry name" value="ABC_membrane"/>
    <property type="match status" value="1"/>
</dbReference>
<comment type="subcellular location">
    <subcellularLocation>
        <location evidence="1">Cell membrane</location>
        <topology evidence="1">Multi-pass membrane protein</topology>
    </subcellularLocation>
</comment>
<dbReference type="Pfam" id="PF00005">
    <property type="entry name" value="ABC_tran"/>
    <property type="match status" value="1"/>
</dbReference>
<dbReference type="InterPro" id="IPR011527">
    <property type="entry name" value="ABC1_TM_dom"/>
</dbReference>
<dbReference type="Gene3D" id="1.20.1560.10">
    <property type="entry name" value="ABC transporter type 1, transmembrane domain"/>
    <property type="match status" value="1"/>
</dbReference>
<dbReference type="InterPro" id="IPR003593">
    <property type="entry name" value="AAA+_ATPase"/>
</dbReference>
<dbReference type="PROSITE" id="PS50929">
    <property type="entry name" value="ABC_TM1F"/>
    <property type="match status" value="1"/>
</dbReference>
<evidence type="ECO:0000256" key="8">
    <source>
        <dbReference type="ARBA" id="ARBA00023136"/>
    </source>
</evidence>
<dbReference type="SUPFAM" id="SSF52540">
    <property type="entry name" value="P-loop containing nucleoside triphosphate hydrolases"/>
    <property type="match status" value="1"/>
</dbReference>
<evidence type="ECO:0000256" key="6">
    <source>
        <dbReference type="ARBA" id="ARBA00022840"/>
    </source>
</evidence>
<name>V4H9U4_9EURY</name>
<feature type="transmembrane region" description="Helical" evidence="9">
    <location>
        <begin position="93"/>
        <end position="113"/>
    </location>
</feature>
<dbReference type="OrthoDB" id="121502at2157"/>
<keyword evidence="8 9" id="KW-0472">Membrane</keyword>
<evidence type="ECO:0000259" key="10">
    <source>
        <dbReference type="PROSITE" id="PS50893"/>
    </source>
</evidence>
<protein>
    <submittedName>
        <fullName evidence="12">Xenobiotic-transporting ATPase</fullName>
    </submittedName>
</protein>
<keyword evidence="2" id="KW-0813">Transport</keyword>
<proteinExistence type="predicted"/>
<feature type="transmembrane region" description="Helical" evidence="9">
    <location>
        <begin position="58"/>
        <end position="81"/>
    </location>
</feature>
<reference evidence="12 13" key="1">
    <citation type="journal article" date="2013" name="Genome Announc.">
        <title>Draft Genome Sequence of 'Candidatus Halobonum tyrrellensis' Strain G22, Isolated from the Hypersaline Waters of Lake Tyrrell, Australia.</title>
        <authorList>
            <person name="Ugalde J.A."/>
            <person name="Narasingarao P."/>
            <person name="Kuo S."/>
            <person name="Podell S."/>
            <person name="Allen E.E."/>
        </authorList>
    </citation>
    <scope>NUCLEOTIDE SEQUENCE [LARGE SCALE GENOMIC DNA]</scope>
    <source>
        <strain evidence="12 13">G22</strain>
    </source>
</reference>
<organism evidence="12 13">
    <name type="scientific">Candidatus Halobonum tyrrellensis G22</name>
    <dbReference type="NCBI Taxonomy" id="1324957"/>
    <lineage>
        <taxon>Archaea</taxon>
        <taxon>Methanobacteriati</taxon>
        <taxon>Methanobacteriota</taxon>
        <taxon>Stenosarchaea group</taxon>
        <taxon>Halobacteria</taxon>
        <taxon>Halobacteriales</taxon>
        <taxon>Haloferacaceae</taxon>
        <taxon>Candidatus Halobonum</taxon>
    </lineage>
</organism>
<dbReference type="SUPFAM" id="SSF90123">
    <property type="entry name" value="ABC transporter transmembrane region"/>
    <property type="match status" value="1"/>
</dbReference>
<evidence type="ECO:0000256" key="7">
    <source>
        <dbReference type="ARBA" id="ARBA00022989"/>
    </source>
</evidence>
<evidence type="ECO:0000256" key="9">
    <source>
        <dbReference type="SAM" id="Phobius"/>
    </source>
</evidence>
<keyword evidence="5" id="KW-0547">Nucleotide-binding</keyword>
<evidence type="ECO:0000259" key="11">
    <source>
        <dbReference type="PROSITE" id="PS50929"/>
    </source>
</evidence>
<dbReference type="GO" id="GO:0015421">
    <property type="term" value="F:ABC-type oligopeptide transporter activity"/>
    <property type="evidence" value="ECO:0007669"/>
    <property type="project" value="TreeGrafter"/>
</dbReference>
<accession>V4H9U4</accession>
<dbReference type="GO" id="GO:0005886">
    <property type="term" value="C:plasma membrane"/>
    <property type="evidence" value="ECO:0007669"/>
    <property type="project" value="UniProtKB-SubCell"/>
</dbReference>
<evidence type="ECO:0000313" key="13">
    <source>
        <dbReference type="Proteomes" id="UP000017840"/>
    </source>
</evidence>
<evidence type="ECO:0000256" key="1">
    <source>
        <dbReference type="ARBA" id="ARBA00004651"/>
    </source>
</evidence>
<keyword evidence="6" id="KW-0067">ATP-binding</keyword>
<dbReference type="PANTHER" id="PTHR43394">
    <property type="entry name" value="ATP-DEPENDENT PERMEASE MDL1, MITOCHONDRIAL"/>
    <property type="match status" value="1"/>
</dbReference>
<evidence type="ECO:0000256" key="3">
    <source>
        <dbReference type="ARBA" id="ARBA00022475"/>
    </source>
</evidence>
<dbReference type="PROSITE" id="PS00211">
    <property type="entry name" value="ABC_TRANSPORTER_1"/>
    <property type="match status" value="1"/>
</dbReference>
<dbReference type="Gene3D" id="3.40.50.300">
    <property type="entry name" value="P-loop containing nucleotide triphosphate hydrolases"/>
    <property type="match status" value="1"/>
</dbReference>
<dbReference type="eggNOG" id="arCOG02841">
    <property type="taxonomic scope" value="Archaea"/>
</dbReference>
<keyword evidence="3" id="KW-1003">Cell membrane</keyword>
<dbReference type="PANTHER" id="PTHR43394:SF1">
    <property type="entry name" value="ATP-BINDING CASSETTE SUB-FAMILY B MEMBER 10, MITOCHONDRIAL"/>
    <property type="match status" value="1"/>
</dbReference>
<dbReference type="SMART" id="SM00382">
    <property type="entry name" value="AAA"/>
    <property type="match status" value="1"/>
</dbReference>
<dbReference type="STRING" id="1324957.K933_16932"/>
<feature type="transmembrane region" description="Helical" evidence="9">
    <location>
        <begin position="181"/>
        <end position="214"/>
    </location>
</feature>
<keyword evidence="4 9" id="KW-0812">Transmembrane</keyword>
<comment type="caution">
    <text evidence="12">The sequence shown here is derived from an EMBL/GenBank/DDBJ whole genome shotgun (WGS) entry which is preliminary data.</text>
</comment>
<evidence type="ECO:0000256" key="4">
    <source>
        <dbReference type="ARBA" id="ARBA00022692"/>
    </source>
</evidence>
<feature type="domain" description="ABC transporter" evidence="10">
    <location>
        <begin position="380"/>
        <end position="615"/>
    </location>
</feature>
<dbReference type="FunFam" id="3.40.50.300:FF:000221">
    <property type="entry name" value="Multidrug ABC transporter ATP-binding protein"/>
    <property type="match status" value="1"/>
</dbReference>
<dbReference type="RefSeq" id="WP_023395953.1">
    <property type="nucleotide sequence ID" value="NZ_ASGZ01000070.1"/>
</dbReference>
<dbReference type="InterPro" id="IPR036640">
    <property type="entry name" value="ABC1_TM_sf"/>
</dbReference>
<dbReference type="EMBL" id="ASGZ01000070">
    <property type="protein sequence ID" value="ESP86788.1"/>
    <property type="molecule type" value="Genomic_DNA"/>
</dbReference>
<dbReference type="GO" id="GO:0016887">
    <property type="term" value="F:ATP hydrolysis activity"/>
    <property type="evidence" value="ECO:0007669"/>
    <property type="project" value="InterPro"/>
</dbReference>
<feature type="transmembrane region" description="Helical" evidence="9">
    <location>
        <begin position="31"/>
        <end position="52"/>
    </location>
</feature>
<feature type="transmembrane region" description="Helical" evidence="9">
    <location>
        <begin position="286"/>
        <end position="304"/>
    </location>
</feature>
<dbReference type="AlphaFoldDB" id="V4H9U4"/>
<evidence type="ECO:0000256" key="2">
    <source>
        <dbReference type="ARBA" id="ARBA00022448"/>
    </source>
</evidence>
<dbReference type="InterPro" id="IPR003439">
    <property type="entry name" value="ABC_transporter-like_ATP-bd"/>
</dbReference>
<dbReference type="InterPro" id="IPR039421">
    <property type="entry name" value="Type_1_exporter"/>
</dbReference>
<keyword evidence="13" id="KW-1185">Reference proteome</keyword>
<dbReference type="PROSITE" id="PS50893">
    <property type="entry name" value="ABC_TRANSPORTER_2"/>
    <property type="match status" value="1"/>
</dbReference>